<evidence type="ECO:0000256" key="1">
    <source>
        <dbReference type="SAM" id="SignalP"/>
    </source>
</evidence>
<name>A0ABV3YZZ6_9PSED</name>
<dbReference type="RefSeq" id="WP_369289270.1">
    <property type="nucleotide sequence ID" value="NZ_JBFTEG010000023.1"/>
</dbReference>
<dbReference type="PANTHER" id="PTHR38591:SF1">
    <property type="entry name" value="BLL1000 PROTEIN"/>
    <property type="match status" value="1"/>
</dbReference>
<protein>
    <submittedName>
        <fullName evidence="3">Lipocalin-like domain-containing protein</fullName>
    </submittedName>
</protein>
<keyword evidence="4" id="KW-1185">Reference proteome</keyword>
<evidence type="ECO:0000259" key="2">
    <source>
        <dbReference type="Pfam" id="PF07143"/>
    </source>
</evidence>
<dbReference type="InterPro" id="IPR023374">
    <property type="entry name" value="AttH-like_dom_sf"/>
</dbReference>
<comment type="caution">
    <text evidence="3">The sequence shown here is derived from an EMBL/GenBank/DDBJ whole genome shotgun (WGS) entry which is preliminary data.</text>
</comment>
<dbReference type="Pfam" id="PF17186">
    <property type="entry name" value="Lipocalin_9"/>
    <property type="match status" value="1"/>
</dbReference>
<feature type="signal peptide" evidence="1">
    <location>
        <begin position="1"/>
        <end position="19"/>
    </location>
</feature>
<feature type="domain" description="AttH" evidence="2">
    <location>
        <begin position="61"/>
        <end position="233"/>
    </location>
</feature>
<organism evidence="3 4">
    <name type="scientific">Pseudomonas zhanjiangensis</name>
    <dbReference type="NCBI Taxonomy" id="3239015"/>
    <lineage>
        <taxon>Bacteria</taxon>
        <taxon>Pseudomonadati</taxon>
        <taxon>Pseudomonadota</taxon>
        <taxon>Gammaproteobacteria</taxon>
        <taxon>Pseudomonadales</taxon>
        <taxon>Pseudomonadaceae</taxon>
        <taxon>Pseudomonas</taxon>
    </lineage>
</organism>
<dbReference type="SUPFAM" id="SSF159245">
    <property type="entry name" value="AttH-like"/>
    <property type="match status" value="1"/>
</dbReference>
<sequence>MGVRTLLACAALLALSACDAPTPPAQGFAGLGSAATRFARVEPGRALQFPADHGAHPDYRIEWWYLTANLRDRQGRSWGVQWTLFRHALRPGADEPGWSNQNLWMGHAALTGVDGHHFAETLARGGIGQAGVEAVPFNAWIDDWQLRSKGPASVGLGDLQLSARGKDFSYSLHLSGERPPVLHGEGGLSRKSAQGQASYYYSQPFLEAEGIIELAGERHPVIGQAWLDREWSSQPLAADQLGWDWFSLHLASGDKLMLFQLRQVDGSVYRAGTWIGADGRAEALDQADIEMSPEQYSRVAGRRLPTRWRLEVASKRLAIITEPLQENAWMATRFPYWEGPIGLAGSHPGVGYLELTGY</sequence>
<dbReference type="PROSITE" id="PS51257">
    <property type="entry name" value="PROKAR_LIPOPROTEIN"/>
    <property type="match status" value="1"/>
</dbReference>
<dbReference type="InterPro" id="IPR010791">
    <property type="entry name" value="AttH_dom"/>
</dbReference>
<accession>A0ABV3YZZ6</accession>
<keyword evidence="1" id="KW-0732">Signal</keyword>
<evidence type="ECO:0000313" key="3">
    <source>
        <dbReference type="EMBL" id="MEX6504333.1"/>
    </source>
</evidence>
<dbReference type="EMBL" id="JBFTEG010000023">
    <property type="protein sequence ID" value="MEX6504333.1"/>
    <property type="molecule type" value="Genomic_DNA"/>
</dbReference>
<reference evidence="3 4" key="1">
    <citation type="submission" date="2024-07" db="EMBL/GenBank/DDBJ databases">
        <authorList>
            <person name="Li M."/>
        </authorList>
    </citation>
    <scope>NUCLEOTIDE SEQUENCE [LARGE SCALE GENOMIC DNA]</scope>
    <source>
        <strain evidence="3 4">25A3E</strain>
    </source>
</reference>
<gene>
    <name evidence="3" type="ORF">AB5S05_19925</name>
</gene>
<evidence type="ECO:0000313" key="4">
    <source>
        <dbReference type="Proteomes" id="UP001560296"/>
    </source>
</evidence>
<proteinExistence type="predicted"/>
<dbReference type="PANTHER" id="PTHR38591">
    <property type="entry name" value="HYDROLASE"/>
    <property type="match status" value="1"/>
</dbReference>
<dbReference type="Proteomes" id="UP001560296">
    <property type="component" value="Unassembled WGS sequence"/>
</dbReference>
<dbReference type="Pfam" id="PF07143">
    <property type="entry name" value="CrtC"/>
    <property type="match status" value="1"/>
</dbReference>
<dbReference type="Gene3D" id="2.40.370.10">
    <property type="entry name" value="AttH-like domain"/>
    <property type="match status" value="2"/>
</dbReference>
<feature type="chain" id="PRO_5045060590" evidence="1">
    <location>
        <begin position="20"/>
        <end position="358"/>
    </location>
</feature>